<keyword evidence="1" id="KW-0812">Transmembrane</keyword>
<dbReference type="EMBL" id="OIVN01004204">
    <property type="protein sequence ID" value="SPD16017.1"/>
    <property type="molecule type" value="Genomic_DNA"/>
</dbReference>
<evidence type="ECO:0000256" key="1">
    <source>
        <dbReference type="SAM" id="Phobius"/>
    </source>
</evidence>
<name>A0A2N9HPD6_FAGSY</name>
<accession>A0A2N9HPD6</accession>
<reference evidence="2" key="1">
    <citation type="submission" date="2018-02" db="EMBL/GenBank/DDBJ databases">
        <authorList>
            <person name="Cohen D.B."/>
            <person name="Kent A.D."/>
        </authorList>
    </citation>
    <scope>NUCLEOTIDE SEQUENCE</scope>
</reference>
<proteinExistence type="predicted"/>
<protein>
    <submittedName>
        <fullName evidence="2">Uncharacterized protein</fullName>
    </submittedName>
</protein>
<feature type="transmembrane region" description="Helical" evidence="1">
    <location>
        <begin position="12"/>
        <end position="33"/>
    </location>
</feature>
<evidence type="ECO:0000313" key="2">
    <source>
        <dbReference type="EMBL" id="SPD16017.1"/>
    </source>
</evidence>
<sequence>MQAGTAAAGGTAAAVTVAVTAAGGVGGAVIAAVTAAGGAVTAAGGAGTAAAAVHLFFYLRLVKGDFTDSHLADAESS</sequence>
<feature type="transmembrane region" description="Helical" evidence="1">
    <location>
        <begin position="39"/>
        <end position="59"/>
    </location>
</feature>
<keyword evidence="1" id="KW-1133">Transmembrane helix</keyword>
<organism evidence="2">
    <name type="scientific">Fagus sylvatica</name>
    <name type="common">Beechnut</name>
    <dbReference type="NCBI Taxonomy" id="28930"/>
    <lineage>
        <taxon>Eukaryota</taxon>
        <taxon>Viridiplantae</taxon>
        <taxon>Streptophyta</taxon>
        <taxon>Embryophyta</taxon>
        <taxon>Tracheophyta</taxon>
        <taxon>Spermatophyta</taxon>
        <taxon>Magnoliopsida</taxon>
        <taxon>eudicotyledons</taxon>
        <taxon>Gunneridae</taxon>
        <taxon>Pentapetalae</taxon>
        <taxon>rosids</taxon>
        <taxon>fabids</taxon>
        <taxon>Fagales</taxon>
        <taxon>Fagaceae</taxon>
        <taxon>Fagus</taxon>
    </lineage>
</organism>
<gene>
    <name evidence="2" type="ORF">FSB_LOCUS43899</name>
</gene>
<keyword evidence="1" id="KW-0472">Membrane</keyword>
<dbReference type="AlphaFoldDB" id="A0A2N9HPD6"/>